<evidence type="ECO:0000313" key="9">
    <source>
        <dbReference type="EnsemblMetazoa" id="XP_028135979.1"/>
    </source>
</evidence>
<evidence type="ECO:0000313" key="10">
    <source>
        <dbReference type="Proteomes" id="UP001652700"/>
    </source>
</evidence>
<evidence type="ECO:0000256" key="7">
    <source>
        <dbReference type="SAM" id="SignalP"/>
    </source>
</evidence>
<dbReference type="PANTHER" id="PTHR24256">
    <property type="entry name" value="TRYPTASE-RELATED"/>
    <property type="match status" value="1"/>
</dbReference>
<keyword evidence="2" id="KW-0964">Secreted</keyword>
<comment type="subcellular location">
    <subcellularLocation>
        <location evidence="1">Secreted</location>
    </subcellularLocation>
</comment>
<evidence type="ECO:0000256" key="3">
    <source>
        <dbReference type="ARBA" id="ARBA00022729"/>
    </source>
</evidence>
<dbReference type="InterPro" id="IPR043504">
    <property type="entry name" value="Peptidase_S1_PA_chymotrypsin"/>
</dbReference>
<dbReference type="GeneID" id="114330764"/>
<dbReference type="EnsemblMetazoa" id="XM_028280178.2">
    <property type="protein sequence ID" value="XP_028135979.1"/>
    <property type="gene ID" value="LOC114330764"/>
</dbReference>
<keyword evidence="10" id="KW-1185">Reference proteome</keyword>
<reference evidence="11" key="1">
    <citation type="submission" date="2025-04" db="UniProtKB">
        <authorList>
            <consortium name="RefSeq"/>
        </authorList>
    </citation>
    <scope>IDENTIFICATION</scope>
    <source>
        <tissue evidence="11">Whole insect</tissue>
    </source>
</reference>
<dbReference type="GO" id="GO:0005576">
    <property type="term" value="C:extracellular region"/>
    <property type="evidence" value="ECO:0007669"/>
    <property type="project" value="UniProtKB-SubCell"/>
</dbReference>
<dbReference type="CDD" id="cd00033">
    <property type="entry name" value="CCP"/>
    <property type="match status" value="1"/>
</dbReference>
<dbReference type="FunFam" id="2.40.10.10:FF:000054">
    <property type="entry name" value="Complement C1r subcomponent"/>
    <property type="match status" value="1"/>
</dbReference>
<dbReference type="SUPFAM" id="SSF50494">
    <property type="entry name" value="Trypsin-like serine proteases"/>
    <property type="match status" value="1"/>
</dbReference>
<evidence type="ECO:0000259" key="8">
    <source>
        <dbReference type="PROSITE" id="PS50240"/>
    </source>
</evidence>
<keyword evidence="4" id="KW-1015">Disulfide bond</keyword>
<dbReference type="InterPro" id="IPR035976">
    <property type="entry name" value="Sushi/SCR/CCP_sf"/>
</dbReference>
<name>A0A6P7FIQ2_DIAVI</name>
<protein>
    <submittedName>
        <fullName evidence="11">Uncharacterized protein LOC114330764 isoform X2</fullName>
    </submittedName>
</protein>
<dbReference type="InterPro" id="IPR051487">
    <property type="entry name" value="Ser/Thr_Proteases_Immune/Dev"/>
</dbReference>
<dbReference type="SMART" id="SM00032">
    <property type="entry name" value="CCP"/>
    <property type="match status" value="3"/>
</dbReference>
<dbReference type="GO" id="GO:0006508">
    <property type="term" value="P:proteolysis"/>
    <property type="evidence" value="ECO:0007669"/>
    <property type="project" value="InterPro"/>
</dbReference>
<dbReference type="SUPFAM" id="SSF57535">
    <property type="entry name" value="Complement control module/SCR domain"/>
    <property type="match status" value="1"/>
</dbReference>
<dbReference type="InterPro" id="IPR001254">
    <property type="entry name" value="Trypsin_dom"/>
</dbReference>
<dbReference type="OrthoDB" id="6744641at2759"/>
<dbReference type="Pfam" id="PF00089">
    <property type="entry name" value="Trypsin"/>
    <property type="match status" value="1"/>
</dbReference>
<accession>A0A6P7FIQ2</accession>
<feature type="chain" id="PRO_5028190844" evidence="7">
    <location>
        <begin position="19"/>
        <end position="462"/>
    </location>
</feature>
<evidence type="ECO:0000256" key="2">
    <source>
        <dbReference type="ARBA" id="ARBA00022525"/>
    </source>
</evidence>
<reference evidence="9" key="2">
    <citation type="submission" date="2025-05" db="UniProtKB">
        <authorList>
            <consortium name="EnsemblMetazoa"/>
        </authorList>
    </citation>
    <scope>IDENTIFICATION</scope>
</reference>
<dbReference type="PROSITE" id="PS50240">
    <property type="entry name" value="TRYPSIN_DOM"/>
    <property type="match status" value="1"/>
</dbReference>
<proteinExistence type="inferred from homology"/>
<organism evidence="11">
    <name type="scientific">Diabrotica virgifera virgifera</name>
    <name type="common">western corn rootworm</name>
    <dbReference type="NCBI Taxonomy" id="50390"/>
    <lineage>
        <taxon>Eukaryota</taxon>
        <taxon>Metazoa</taxon>
        <taxon>Ecdysozoa</taxon>
        <taxon>Arthropoda</taxon>
        <taxon>Hexapoda</taxon>
        <taxon>Insecta</taxon>
        <taxon>Pterygota</taxon>
        <taxon>Neoptera</taxon>
        <taxon>Endopterygota</taxon>
        <taxon>Coleoptera</taxon>
        <taxon>Polyphaga</taxon>
        <taxon>Cucujiformia</taxon>
        <taxon>Chrysomeloidea</taxon>
        <taxon>Chrysomelidae</taxon>
        <taxon>Galerucinae</taxon>
        <taxon>Diabroticina</taxon>
        <taxon>Diabroticites</taxon>
        <taxon>Diabrotica</taxon>
    </lineage>
</organism>
<dbReference type="Gene3D" id="2.10.70.10">
    <property type="entry name" value="Complement Module, domain 1"/>
    <property type="match status" value="1"/>
</dbReference>
<dbReference type="GO" id="GO:0004252">
    <property type="term" value="F:serine-type endopeptidase activity"/>
    <property type="evidence" value="ECO:0007669"/>
    <property type="project" value="InterPro"/>
</dbReference>
<dbReference type="SMART" id="SM00020">
    <property type="entry name" value="Tryp_SPc"/>
    <property type="match status" value="1"/>
</dbReference>
<keyword evidence="3 7" id="KW-0732">Signal</keyword>
<feature type="signal peptide" evidence="7">
    <location>
        <begin position="1"/>
        <end position="18"/>
    </location>
</feature>
<evidence type="ECO:0000256" key="1">
    <source>
        <dbReference type="ARBA" id="ARBA00004613"/>
    </source>
</evidence>
<dbReference type="InterPro" id="IPR009003">
    <property type="entry name" value="Peptidase_S1_PA"/>
</dbReference>
<dbReference type="Pfam" id="PF00084">
    <property type="entry name" value="Sushi"/>
    <property type="match status" value="1"/>
</dbReference>
<dbReference type="Proteomes" id="UP001652700">
    <property type="component" value="Unplaced"/>
</dbReference>
<dbReference type="InterPro" id="IPR000436">
    <property type="entry name" value="Sushi_SCR_CCP_dom"/>
</dbReference>
<evidence type="ECO:0000256" key="6">
    <source>
        <dbReference type="ARBA" id="ARBA00024195"/>
    </source>
</evidence>
<dbReference type="RefSeq" id="XP_028135979.1">
    <property type="nucleotide sequence ID" value="XM_028280178.1"/>
</dbReference>
<dbReference type="AlphaFoldDB" id="A0A6P7FIQ2"/>
<sequence>MEVKSVLLVFIFIGLTNSKFESSSNSIRSIVRQRRQSSFNCTLPTQLENGRVLVYGKDIKPGDQVDIDVLIKLECHKGYKLSPNTPFIICDGNWEEIHLVTCKTAHCVTDTYGHALGRENFQVVAGKMYNAFGDERDTHAQYRKISEIVVHEGYRGESQRYIADIALLITQELFKLDRFVLPVCIDYTNSVYLTNHQIGEVAGWGITEEEKPSERLKSIRIPYKDAATCAKELPERFEQQYHFFDKICAGRQNGTIAVCKGDSGSGLIFKNRENDRYYLQGIVSISPNLYTSQCNYQTIVLYTSVLFYNSFIKREITKSHLDLEDCILPAYPKNGKWFVEGGVEKKPGDIVLSSTLLRFSCNMGFILSTTSPYYRCESSDNQPTCRKLCPKPSLPNGTQILCNNYEDQYIDCSKQADGDSITFTCPNRFVSDEEVHTRYCRYGSWNSEFSCKNGKQEPKHVL</sequence>
<keyword evidence="5" id="KW-0325">Glycoprotein</keyword>
<evidence type="ECO:0000256" key="4">
    <source>
        <dbReference type="ARBA" id="ARBA00023157"/>
    </source>
</evidence>
<comment type="similarity">
    <text evidence="6">Belongs to the peptidase S1 family. CLIP subfamily.</text>
</comment>
<dbReference type="Gene3D" id="2.40.10.10">
    <property type="entry name" value="Trypsin-like serine proteases"/>
    <property type="match status" value="2"/>
</dbReference>
<evidence type="ECO:0000256" key="5">
    <source>
        <dbReference type="ARBA" id="ARBA00023180"/>
    </source>
</evidence>
<evidence type="ECO:0000313" key="11">
    <source>
        <dbReference type="RefSeq" id="XP_028135979.1"/>
    </source>
</evidence>
<gene>
    <name evidence="11" type="primary">LOC114330764</name>
</gene>
<feature type="domain" description="Peptidase S1" evidence="8">
    <location>
        <begin position="53"/>
        <end position="317"/>
    </location>
</feature>